<reference evidence="2" key="1">
    <citation type="submission" date="2016-10" db="EMBL/GenBank/DDBJ databases">
        <authorList>
            <person name="Varghese N."/>
            <person name="Submissions S."/>
        </authorList>
    </citation>
    <scope>NUCLEOTIDE SEQUENCE [LARGE SCALE GENOMIC DNA]</scope>
    <source>
        <strain evidence="2">DSM 25811 / CCM 8410 / LMG 26954 / E90</strain>
    </source>
</reference>
<sequence>MPGESLADDERTDLLVEQYDELLSGIEKPITPEEGEVLIRLFPQTAFYDLQWDLLQLVESLYGKINNEEYFLLIQQCPSTEWRAALSSRYENAQKKH</sequence>
<proteinExistence type="predicted"/>
<name>A0A1G6UTD7_NIADE</name>
<keyword evidence="2" id="KW-1185">Reference proteome</keyword>
<dbReference type="STRING" id="1285928.SAMN04487894_10983"/>
<dbReference type="AlphaFoldDB" id="A0A1G6UTD7"/>
<evidence type="ECO:0000313" key="2">
    <source>
        <dbReference type="Proteomes" id="UP000198757"/>
    </source>
</evidence>
<protein>
    <submittedName>
        <fullName evidence="1">Uncharacterized protein</fullName>
    </submittedName>
</protein>
<organism evidence="1 2">
    <name type="scientific">Niabella drilacis (strain DSM 25811 / CCM 8410 / CCUG 62505 / LMG 26954 / E90)</name>
    <dbReference type="NCBI Taxonomy" id="1285928"/>
    <lineage>
        <taxon>Bacteria</taxon>
        <taxon>Pseudomonadati</taxon>
        <taxon>Bacteroidota</taxon>
        <taxon>Chitinophagia</taxon>
        <taxon>Chitinophagales</taxon>
        <taxon>Chitinophagaceae</taxon>
        <taxon>Niabella</taxon>
    </lineage>
</organism>
<accession>A0A1G6UTD7</accession>
<evidence type="ECO:0000313" key="1">
    <source>
        <dbReference type="EMBL" id="SDD44551.1"/>
    </source>
</evidence>
<dbReference type="Proteomes" id="UP000198757">
    <property type="component" value="Unassembled WGS sequence"/>
</dbReference>
<dbReference type="EMBL" id="FMZO01000009">
    <property type="protein sequence ID" value="SDD44551.1"/>
    <property type="molecule type" value="Genomic_DNA"/>
</dbReference>
<gene>
    <name evidence="1" type="ORF">SAMN04487894_10983</name>
</gene>